<dbReference type="PROSITE" id="PS00194">
    <property type="entry name" value="THIOREDOXIN_1"/>
    <property type="match status" value="1"/>
</dbReference>
<dbReference type="EMBL" id="AP019736">
    <property type="protein sequence ID" value="BBL06106.1"/>
    <property type="molecule type" value="Genomic_DNA"/>
</dbReference>
<organism evidence="9 10">
    <name type="scientific">Alistipes dispar</name>
    <dbReference type="NCBI Taxonomy" id="2585119"/>
    <lineage>
        <taxon>Bacteria</taxon>
        <taxon>Pseudomonadati</taxon>
        <taxon>Bacteroidota</taxon>
        <taxon>Bacteroidia</taxon>
        <taxon>Bacteroidales</taxon>
        <taxon>Rikenellaceae</taxon>
        <taxon>Alistipes</taxon>
    </lineage>
</organism>
<dbReference type="NCBIfam" id="TIGR01068">
    <property type="entry name" value="thioredoxin"/>
    <property type="match status" value="1"/>
</dbReference>
<accession>A0A4Y1X0R7</accession>
<evidence type="ECO:0000256" key="5">
    <source>
        <dbReference type="ARBA" id="ARBA00023284"/>
    </source>
</evidence>
<dbReference type="InterPro" id="IPR036249">
    <property type="entry name" value="Thioredoxin-like_sf"/>
</dbReference>
<protein>
    <recommendedName>
        <fullName evidence="6">Thioredoxin</fullName>
    </recommendedName>
</protein>
<feature type="chain" id="PRO_5021342944" description="Thioredoxin" evidence="7">
    <location>
        <begin position="23"/>
        <end position="151"/>
    </location>
</feature>
<dbReference type="GO" id="GO:0015035">
    <property type="term" value="F:protein-disulfide reductase activity"/>
    <property type="evidence" value="ECO:0007669"/>
    <property type="project" value="UniProtKB-UniRule"/>
</dbReference>
<evidence type="ECO:0000256" key="6">
    <source>
        <dbReference type="NCBIfam" id="TIGR01068"/>
    </source>
</evidence>
<proteinExistence type="inferred from homology"/>
<gene>
    <name evidence="9" type="ORF">A5CPEGH6_07440</name>
</gene>
<dbReference type="CDD" id="cd02947">
    <property type="entry name" value="TRX_family"/>
    <property type="match status" value="1"/>
</dbReference>
<evidence type="ECO:0000256" key="4">
    <source>
        <dbReference type="ARBA" id="ARBA00023157"/>
    </source>
</evidence>
<comment type="similarity">
    <text evidence="1">Belongs to the thioredoxin family.</text>
</comment>
<sequence length="151" mass="16597">MKKLMAAALALLTLTGVCEAKANDNKNQKTNMKTIALNKADFLKKVADYENNPETWKYLGDKPALIDFYATWCGPCKALAPVLEELAAEYGDRIYIYKVNTEESQDLAAAFGIRSIPTLLFIPLEGDPQMAVGAMPKATLKANIDRILLGK</sequence>
<evidence type="ECO:0000256" key="7">
    <source>
        <dbReference type="SAM" id="SignalP"/>
    </source>
</evidence>
<name>A0A4Y1X0R7_9BACT</name>
<dbReference type="InterPro" id="IPR017937">
    <property type="entry name" value="Thioredoxin_CS"/>
</dbReference>
<keyword evidence="4" id="KW-1015">Disulfide bond</keyword>
<keyword evidence="3" id="KW-0249">Electron transport</keyword>
<dbReference type="InterPro" id="IPR013766">
    <property type="entry name" value="Thioredoxin_domain"/>
</dbReference>
<evidence type="ECO:0000256" key="3">
    <source>
        <dbReference type="ARBA" id="ARBA00022982"/>
    </source>
</evidence>
<dbReference type="GeneID" id="98672716"/>
<evidence type="ECO:0000259" key="8">
    <source>
        <dbReference type="PROSITE" id="PS51352"/>
    </source>
</evidence>
<dbReference type="Proteomes" id="UP000319374">
    <property type="component" value="Chromosome"/>
</dbReference>
<dbReference type="PANTHER" id="PTHR45663">
    <property type="entry name" value="GEO12009P1"/>
    <property type="match status" value="1"/>
</dbReference>
<dbReference type="FunFam" id="3.40.30.10:FF:000229">
    <property type="entry name" value="Thioredoxin (TRX)"/>
    <property type="match status" value="1"/>
</dbReference>
<dbReference type="KEGG" id="ada:A5CPEGH6_07440"/>
<dbReference type="Pfam" id="PF00085">
    <property type="entry name" value="Thioredoxin"/>
    <property type="match status" value="1"/>
</dbReference>
<dbReference type="PANTHER" id="PTHR45663:SF11">
    <property type="entry name" value="GEO12009P1"/>
    <property type="match status" value="1"/>
</dbReference>
<dbReference type="PRINTS" id="PR00421">
    <property type="entry name" value="THIOREDOXIN"/>
</dbReference>
<dbReference type="InterPro" id="IPR005746">
    <property type="entry name" value="Thioredoxin"/>
</dbReference>
<keyword evidence="10" id="KW-1185">Reference proteome</keyword>
<dbReference type="AlphaFoldDB" id="A0A4Y1X0R7"/>
<keyword evidence="2" id="KW-0813">Transport</keyword>
<feature type="domain" description="Thioredoxin" evidence="8">
    <location>
        <begin position="3"/>
        <end position="149"/>
    </location>
</feature>
<keyword evidence="5" id="KW-0676">Redox-active center</keyword>
<dbReference type="SUPFAM" id="SSF52833">
    <property type="entry name" value="Thioredoxin-like"/>
    <property type="match status" value="1"/>
</dbReference>
<dbReference type="PROSITE" id="PS51352">
    <property type="entry name" value="THIOREDOXIN_2"/>
    <property type="match status" value="1"/>
</dbReference>
<dbReference type="Gene3D" id="3.40.30.10">
    <property type="entry name" value="Glutaredoxin"/>
    <property type="match status" value="1"/>
</dbReference>
<dbReference type="RefSeq" id="WP_141427951.1">
    <property type="nucleotide sequence ID" value="NZ_AP019736.1"/>
</dbReference>
<evidence type="ECO:0000256" key="2">
    <source>
        <dbReference type="ARBA" id="ARBA00022448"/>
    </source>
</evidence>
<evidence type="ECO:0000256" key="1">
    <source>
        <dbReference type="ARBA" id="ARBA00008987"/>
    </source>
</evidence>
<dbReference type="GO" id="GO:0005737">
    <property type="term" value="C:cytoplasm"/>
    <property type="evidence" value="ECO:0007669"/>
    <property type="project" value="TreeGrafter"/>
</dbReference>
<reference evidence="10" key="1">
    <citation type="submission" date="2019-06" db="EMBL/GenBank/DDBJ databases">
        <title>Alistipes onderdonkii subsp. vulgaris subsp. nov., Alistipes dispar sp. nov. and Alistipes communis sp. nov., isolated from human faeces, and creation of Alistipes onderdonkii subsp. onderdonkii subsp. nov.</title>
        <authorList>
            <person name="Sakamoto M."/>
            <person name="Ikeyama N."/>
            <person name="Ogata Y."/>
            <person name="Suda W."/>
            <person name="Iino T."/>
            <person name="Hattori M."/>
            <person name="Ohkuma M."/>
        </authorList>
    </citation>
    <scope>NUCLEOTIDE SEQUENCE [LARGE SCALE GENOMIC DNA]</scope>
    <source>
        <strain evidence="10">5CPEGH6</strain>
    </source>
</reference>
<feature type="signal peptide" evidence="7">
    <location>
        <begin position="1"/>
        <end position="22"/>
    </location>
</feature>
<evidence type="ECO:0000313" key="9">
    <source>
        <dbReference type="EMBL" id="BBL06106.1"/>
    </source>
</evidence>
<keyword evidence="7" id="KW-0732">Signal</keyword>
<dbReference type="OrthoDB" id="9790390at2"/>
<evidence type="ECO:0000313" key="10">
    <source>
        <dbReference type="Proteomes" id="UP000319374"/>
    </source>
</evidence>